<dbReference type="PANTHER" id="PTHR19384:SF128">
    <property type="entry name" value="NADPH OXIDOREDUCTASE A"/>
    <property type="match status" value="1"/>
</dbReference>
<dbReference type="InterPro" id="IPR029039">
    <property type="entry name" value="Flavoprotein-like_sf"/>
</dbReference>
<comment type="caution">
    <text evidence="6">The sequence shown here is derived from an EMBL/GenBank/DDBJ whole genome shotgun (WGS) entry which is preliminary data.</text>
</comment>
<dbReference type="PANTHER" id="PTHR19384">
    <property type="entry name" value="NITRIC OXIDE SYNTHASE-RELATED"/>
    <property type="match status" value="1"/>
</dbReference>
<dbReference type="PROSITE" id="PS50902">
    <property type="entry name" value="FLAVODOXIN_LIKE"/>
    <property type="match status" value="1"/>
</dbReference>
<keyword evidence="3" id="KW-0288">FMN</keyword>
<dbReference type="Gene3D" id="3.40.50.360">
    <property type="match status" value="1"/>
</dbReference>
<reference evidence="6 7" key="1">
    <citation type="journal article" date="2015" name="BMC Genomics">
        <title>Genome mining reveals unlocked bioactive potential of marine Gram-negative bacteria.</title>
        <authorList>
            <person name="Machado H."/>
            <person name="Sonnenschein E.C."/>
            <person name="Melchiorsen J."/>
            <person name="Gram L."/>
        </authorList>
    </citation>
    <scope>NUCLEOTIDE SEQUENCE [LARGE SCALE GENOMIC DNA]</scope>
    <source>
        <strain evidence="6 7">S4054</strain>
    </source>
</reference>
<dbReference type="PRINTS" id="PR00369">
    <property type="entry name" value="FLAVODOXIN"/>
</dbReference>
<evidence type="ECO:0000256" key="1">
    <source>
        <dbReference type="ARBA" id="ARBA00001917"/>
    </source>
</evidence>
<name>A0A0F6A8C5_9GAMM</name>
<evidence type="ECO:0000256" key="2">
    <source>
        <dbReference type="ARBA" id="ARBA00022630"/>
    </source>
</evidence>
<organism evidence="6 7">
    <name type="scientific">Pseudoalteromonas luteoviolacea S4054</name>
    <dbReference type="NCBI Taxonomy" id="1129367"/>
    <lineage>
        <taxon>Bacteria</taxon>
        <taxon>Pseudomonadati</taxon>
        <taxon>Pseudomonadota</taxon>
        <taxon>Gammaproteobacteria</taxon>
        <taxon>Alteromonadales</taxon>
        <taxon>Pseudoalteromonadaceae</taxon>
        <taxon>Pseudoalteromonas</taxon>
    </lineage>
</organism>
<keyword evidence="4" id="KW-0813">Transport</keyword>
<comment type="cofactor">
    <cofactor evidence="1">
        <name>FMN</name>
        <dbReference type="ChEBI" id="CHEBI:58210"/>
    </cofactor>
</comment>
<gene>
    <name evidence="6" type="ORF">N479_01960</name>
</gene>
<dbReference type="GO" id="GO:0016491">
    <property type="term" value="F:oxidoreductase activity"/>
    <property type="evidence" value="ECO:0007669"/>
    <property type="project" value="TreeGrafter"/>
</dbReference>
<dbReference type="RefSeq" id="WP_046357205.1">
    <property type="nucleotide sequence ID" value="NZ_AUXW01000165.1"/>
</dbReference>
<evidence type="ECO:0000313" key="7">
    <source>
        <dbReference type="Proteomes" id="UP000033434"/>
    </source>
</evidence>
<keyword evidence="4" id="KW-0249">Electron transport</keyword>
<keyword evidence="2" id="KW-0285">Flavoprotein</keyword>
<dbReference type="NCBIfam" id="NF006531">
    <property type="entry name" value="PRK09004.1"/>
    <property type="match status" value="1"/>
</dbReference>
<accession>A0A0F6A8C5</accession>
<dbReference type="SUPFAM" id="SSF52218">
    <property type="entry name" value="Flavoproteins"/>
    <property type="match status" value="1"/>
</dbReference>
<evidence type="ECO:0000256" key="4">
    <source>
        <dbReference type="ARBA" id="ARBA00022982"/>
    </source>
</evidence>
<sequence>MSNIEIIIGSQMGSAEYVAEQLADDLNTRSLPCNVHEQPDISDCQSNIWLLVTSTYGAGDYPENLLPFISQLNEQNDLSHIRFAVIGIGDSSYDTYNHAAINSEQLLIEKGAQILLPTLKIDVLDEALPEDTALEWLPQLSEVIEKHI</sequence>
<feature type="domain" description="Flavodoxin-like" evidence="5">
    <location>
        <begin position="4"/>
        <end position="141"/>
    </location>
</feature>
<evidence type="ECO:0000259" key="5">
    <source>
        <dbReference type="PROSITE" id="PS50902"/>
    </source>
</evidence>
<dbReference type="EMBL" id="AUXW01000165">
    <property type="protein sequence ID" value="KKE82368.1"/>
    <property type="molecule type" value="Genomic_DNA"/>
</dbReference>
<evidence type="ECO:0000313" key="6">
    <source>
        <dbReference type="EMBL" id="KKE82368.1"/>
    </source>
</evidence>
<dbReference type="GO" id="GO:0010181">
    <property type="term" value="F:FMN binding"/>
    <property type="evidence" value="ECO:0007669"/>
    <property type="project" value="InterPro"/>
</dbReference>
<dbReference type="GO" id="GO:0005829">
    <property type="term" value="C:cytosol"/>
    <property type="evidence" value="ECO:0007669"/>
    <property type="project" value="TreeGrafter"/>
</dbReference>
<dbReference type="AlphaFoldDB" id="A0A0F6A8C5"/>
<dbReference type="PATRIC" id="fig|1129367.4.peg.3733"/>
<protein>
    <recommendedName>
        <fullName evidence="5">Flavodoxin-like domain-containing protein</fullName>
    </recommendedName>
</protein>
<dbReference type="InterPro" id="IPR001094">
    <property type="entry name" value="Flavdoxin-like"/>
</dbReference>
<dbReference type="Proteomes" id="UP000033434">
    <property type="component" value="Unassembled WGS sequence"/>
</dbReference>
<dbReference type="GO" id="GO:0050660">
    <property type="term" value="F:flavin adenine dinucleotide binding"/>
    <property type="evidence" value="ECO:0007669"/>
    <property type="project" value="TreeGrafter"/>
</dbReference>
<dbReference type="Pfam" id="PF00258">
    <property type="entry name" value="Flavodoxin_1"/>
    <property type="match status" value="1"/>
</dbReference>
<dbReference type="InterPro" id="IPR008254">
    <property type="entry name" value="Flavodoxin/NO_synth"/>
</dbReference>
<evidence type="ECO:0000256" key="3">
    <source>
        <dbReference type="ARBA" id="ARBA00022643"/>
    </source>
</evidence>
<proteinExistence type="predicted"/>